<feature type="domain" description="Trafficking protein particle complex subunit 11" evidence="3">
    <location>
        <begin position="341"/>
        <end position="622"/>
    </location>
</feature>
<evidence type="ECO:0000313" key="4">
    <source>
        <dbReference type="EMBL" id="KAK4547428.1"/>
    </source>
</evidence>
<gene>
    <name evidence="4" type="ORF">LTR36_001084</name>
</gene>
<dbReference type="EMBL" id="JAVFHQ010000011">
    <property type="protein sequence ID" value="KAK4547428.1"/>
    <property type="molecule type" value="Genomic_DNA"/>
</dbReference>
<sequence>MEAYPGPYVQHDSPLVFLSGLGERPDENRSGTSIPRQESGTRIVTASAECEGDRATQLLDKLLGHDGSQRAWNSAAQSGPKGGLRYRMKPIGRTFTLPPRKAAPSPQSPSADGLQSQHRSTELHSPLSPLSPGSPIYPDGVFTPLWVAKHQEHVPALLIAFFSISTDDTSTSRNEQIQIDINAIRTALGRSGFKTKFAAVILSDTSILHAPELEDRLSAIRRATTLDLKTGLFFMPPMSSQAEIATFVDSLLTPLQPLVLDYYRDLTRHNRRKKARGGATAESGVHTLSTPGWNVRYEVKQGVFAEFRQEMDVAERHYSQAIEDLFSSDGILEATPSWSPRWSEARLLCDILAFRTLRCQLFSGLTTGAAVSWVNYRARVKDLVDRRGVGSQTYGFDAWESRWAEIMAQLLEHAALPVFQSSAKQAPAESTELQQRQIFAPLDKGISAADRTPPFHQLHHRAYWLRLAFQSARARLGRALEIPEEDRTPPSRSPASSVAQRSKKYDTYLVPEPDEEYPFAVDKGYNHITTLRRLAMEAAREFSIRGQARSAQHIRLDLAHQVACTGGYSEALDILTPVWEDATWRDEEWDDVFSSLLYLLHDCATHVNNAELRLATTWELLAVGSHPPAMGDREFSDYVGHSQHASEKVAVKFENRQRLSPVTVSFAFVDKDTRVGELVECQLTVRSHASDDSAPITLSRVEVMLSSSTTIVISHKTSASPILETETLLDLSEAASGDVGYLDVEADLTLHPSQSRICSLFLNFREAGVVRLQQACLVVENDTFCLEHTYTDEDLMRTASVRVLHDSVLQRRLLPHSDTTAVTVLPKPPKMLVSLHQLRKHYYANECIRLELELVNEESESVDAIAALHVSGDTDDAVTVGWDSEQASQGELALGNVAAAVSVTAGLTVEAPAEPCTFIIDINISYTLASDPSTSLTKTLTTELEITVPFEAKYELAPLLQPGPWPSYFDAGDYRNAAPEGVALKWRLGTPLHSSAADSIVIRNMELVIDSVAEDATCNLSDHAFQKEQVLSATQSAMTNFEFVTRMRSLDNRSAANVELSLVVTWSREGDSAKVTASLPVPRLTLPSSEPRVLCTLGDGPAETDTLVLDYHLENPSMHFLTFAVTMESSEAFAFAGPKYRALSLAPLSRLRLQYHLLLHDQQDETDVQAEEGEGCWIWPVLSVVDSYYQKNLRVHAGSARIKVDEKRGLGVLVSDL</sequence>
<comment type="caution">
    <text evidence="4">The sequence shown here is derived from an EMBL/GenBank/DDBJ whole genome shotgun (WGS) entry which is preliminary data.</text>
</comment>
<accession>A0AAV9JPX6</accession>
<name>A0AAV9JPX6_9PEZI</name>
<feature type="region of interest" description="Disordered" evidence="1">
    <location>
        <begin position="94"/>
        <end position="131"/>
    </location>
</feature>
<dbReference type="Pfam" id="PF07919">
    <property type="entry name" value="Gryzun"/>
    <property type="match status" value="1"/>
</dbReference>
<dbReference type="Proteomes" id="UP001324427">
    <property type="component" value="Unassembled WGS sequence"/>
</dbReference>
<evidence type="ECO:0000313" key="5">
    <source>
        <dbReference type="Proteomes" id="UP001324427"/>
    </source>
</evidence>
<dbReference type="InterPro" id="IPR012880">
    <property type="entry name" value="Gryzun"/>
</dbReference>
<dbReference type="Pfam" id="PF11817">
    <property type="entry name" value="Foie-gras_1"/>
    <property type="match status" value="1"/>
</dbReference>
<feature type="region of interest" description="Disordered" evidence="1">
    <location>
        <begin position="480"/>
        <end position="502"/>
    </location>
</feature>
<proteinExistence type="predicted"/>
<keyword evidence="5" id="KW-1185">Reference proteome</keyword>
<feature type="region of interest" description="Disordered" evidence="1">
    <location>
        <begin position="21"/>
        <end position="42"/>
    </location>
</feature>
<feature type="domain" description="Gryzun putative trafficking through Golgi" evidence="2">
    <location>
        <begin position="651"/>
        <end position="1214"/>
    </location>
</feature>
<reference evidence="4 5" key="1">
    <citation type="submission" date="2021-11" db="EMBL/GenBank/DDBJ databases">
        <title>Black yeast isolated from Biological Soil Crust.</title>
        <authorList>
            <person name="Kurbessoian T."/>
        </authorList>
    </citation>
    <scope>NUCLEOTIDE SEQUENCE [LARGE SCALE GENOMIC DNA]</scope>
    <source>
        <strain evidence="4 5">CCFEE 5522</strain>
    </source>
</reference>
<evidence type="ECO:0008006" key="6">
    <source>
        <dbReference type="Google" id="ProtNLM"/>
    </source>
</evidence>
<dbReference type="AlphaFoldDB" id="A0AAV9JPX6"/>
<protein>
    <recommendedName>
        <fullName evidence="6">Trafficking protein particle complex subunit 11</fullName>
    </recommendedName>
</protein>
<evidence type="ECO:0000259" key="2">
    <source>
        <dbReference type="Pfam" id="PF07919"/>
    </source>
</evidence>
<feature type="compositionally biased region" description="Polar residues" evidence="1">
    <location>
        <begin position="108"/>
        <end position="118"/>
    </location>
</feature>
<evidence type="ECO:0000259" key="3">
    <source>
        <dbReference type="Pfam" id="PF11817"/>
    </source>
</evidence>
<dbReference type="InterPro" id="IPR021773">
    <property type="entry name" value="TPC11"/>
</dbReference>
<feature type="compositionally biased region" description="Polar residues" evidence="1">
    <location>
        <begin position="30"/>
        <end position="42"/>
    </location>
</feature>
<dbReference type="PANTHER" id="PTHR14374">
    <property type="entry name" value="FOIE GRAS"/>
    <property type="match status" value="1"/>
</dbReference>
<dbReference type="PANTHER" id="PTHR14374:SF0">
    <property type="entry name" value="TRAFFICKING PROTEIN PARTICLE COMPLEX SUBUNIT 11"/>
    <property type="match status" value="1"/>
</dbReference>
<evidence type="ECO:0000256" key="1">
    <source>
        <dbReference type="SAM" id="MobiDB-lite"/>
    </source>
</evidence>
<organism evidence="4 5">
    <name type="scientific">Oleoguttula mirabilis</name>
    <dbReference type="NCBI Taxonomy" id="1507867"/>
    <lineage>
        <taxon>Eukaryota</taxon>
        <taxon>Fungi</taxon>
        <taxon>Dikarya</taxon>
        <taxon>Ascomycota</taxon>
        <taxon>Pezizomycotina</taxon>
        <taxon>Dothideomycetes</taxon>
        <taxon>Dothideomycetidae</taxon>
        <taxon>Mycosphaerellales</taxon>
        <taxon>Teratosphaeriaceae</taxon>
        <taxon>Oleoguttula</taxon>
    </lineage>
</organism>